<evidence type="ECO:0000313" key="3">
    <source>
        <dbReference type="Proteomes" id="UP000321085"/>
    </source>
</evidence>
<keyword evidence="1" id="KW-0812">Transmembrane</keyword>
<feature type="transmembrane region" description="Helical" evidence="1">
    <location>
        <begin position="21"/>
        <end position="41"/>
    </location>
</feature>
<sequence length="55" mass="6173">MAKARQSILKQDFAIFGDVGFLITLVLILLLFAAATGILIWTSEKYSIPISPYWQ</sequence>
<keyword evidence="1" id="KW-1133">Transmembrane helix</keyword>
<comment type="caution">
    <text evidence="2">The sequence shown here is derived from an EMBL/GenBank/DDBJ whole genome shotgun (WGS) entry which is preliminary data.</text>
</comment>
<reference evidence="2 3" key="1">
    <citation type="submission" date="2019-07" db="EMBL/GenBank/DDBJ databases">
        <title>Whole genome shotgun sequence of Microvirga aerophila NBRC 106136.</title>
        <authorList>
            <person name="Hosoyama A."/>
            <person name="Uohara A."/>
            <person name="Ohji S."/>
            <person name="Ichikawa N."/>
        </authorList>
    </citation>
    <scope>NUCLEOTIDE SEQUENCE [LARGE SCALE GENOMIC DNA]</scope>
    <source>
        <strain evidence="2 3">NBRC 106136</strain>
    </source>
</reference>
<dbReference type="Proteomes" id="UP000321085">
    <property type="component" value="Unassembled WGS sequence"/>
</dbReference>
<keyword evidence="3" id="KW-1185">Reference proteome</keyword>
<evidence type="ECO:0000256" key="1">
    <source>
        <dbReference type="SAM" id="Phobius"/>
    </source>
</evidence>
<dbReference type="RefSeq" id="WP_162815722.1">
    <property type="nucleotide sequence ID" value="NZ_BJYU01000031.1"/>
</dbReference>
<organism evidence="2 3">
    <name type="scientific">Microvirga aerophila</name>
    <dbReference type="NCBI Taxonomy" id="670291"/>
    <lineage>
        <taxon>Bacteria</taxon>
        <taxon>Pseudomonadati</taxon>
        <taxon>Pseudomonadota</taxon>
        <taxon>Alphaproteobacteria</taxon>
        <taxon>Hyphomicrobiales</taxon>
        <taxon>Methylobacteriaceae</taxon>
        <taxon>Microvirga</taxon>
    </lineage>
</organism>
<keyword evidence="1" id="KW-0472">Membrane</keyword>
<proteinExistence type="predicted"/>
<dbReference type="AlphaFoldDB" id="A0A512BSD6"/>
<dbReference type="EMBL" id="BJYU01000031">
    <property type="protein sequence ID" value="GEO14832.1"/>
    <property type="molecule type" value="Genomic_DNA"/>
</dbReference>
<name>A0A512BSD6_9HYPH</name>
<protein>
    <submittedName>
        <fullName evidence="2">Uncharacterized protein</fullName>
    </submittedName>
</protein>
<evidence type="ECO:0000313" key="2">
    <source>
        <dbReference type="EMBL" id="GEO14832.1"/>
    </source>
</evidence>
<gene>
    <name evidence="2" type="ORF">MAE02_25280</name>
</gene>
<accession>A0A512BSD6</accession>